<reference evidence="8" key="1">
    <citation type="journal article" date="2020" name="Stud. Mycol.">
        <title>101 Dothideomycetes genomes: a test case for predicting lifestyles and emergence of pathogens.</title>
        <authorList>
            <person name="Haridas S."/>
            <person name="Albert R."/>
            <person name="Binder M."/>
            <person name="Bloem J."/>
            <person name="Labutti K."/>
            <person name="Salamov A."/>
            <person name="Andreopoulos B."/>
            <person name="Baker S."/>
            <person name="Barry K."/>
            <person name="Bills G."/>
            <person name="Bluhm B."/>
            <person name="Cannon C."/>
            <person name="Castanera R."/>
            <person name="Culley D."/>
            <person name="Daum C."/>
            <person name="Ezra D."/>
            <person name="Gonzalez J."/>
            <person name="Henrissat B."/>
            <person name="Kuo A."/>
            <person name="Liang C."/>
            <person name="Lipzen A."/>
            <person name="Lutzoni F."/>
            <person name="Magnuson J."/>
            <person name="Mondo S."/>
            <person name="Nolan M."/>
            <person name="Ohm R."/>
            <person name="Pangilinan J."/>
            <person name="Park H.-J."/>
            <person name="Ramirez L."/>
            <person name="Alfaro M."/>
            <person name="Sun H."/>
            <person name="Tritt A."/>
            <person name="Yoshinaga Y."/>
            <person name="Zwiers L.-H."/>
            <person name="Turgeon B."/>
            <person name="Goodwin S."/>
            <person name="Spatafora J."/>
            <person name="Crous P."/>
            <person name="Grigoriev I."/>
        </authorList>
    </citation>
    <scope>NUCLEOTIDE SEQUENCE</scope>
    <source>
        <strain evidence="8">CBS 207.26</strain>
    </source>
</reference>
<protein>
    <submittedName>
        <fullName evidence="8">Uncharacterized protein</fullName>
    </submittedName>
</protein>
<keyword evidence="4" id="KW-0238">DNA-binding</keyword>
<dbReference type="OrthoDB" id="2500381at2759"/>
<dbReference type="GO" id="GO:0000712">
    <property type="term" value="P:resolution of meiotic recombination intermediates"/>
    <property type="evidence" value="ECO:0007669"/>
    <property type="project" value="TreeGrafter"/>
</dbReference>
<dbReference type="CDD" id="cd22921">
    <property type="entry name" value="HFD_CENP-X"/>
    <property type="match status" value="1"/>
</dbReference>
<evidence type="ECO:0000256" key="5">
    <source>
        <dbReference type="ARBA" id="ARBA00023204"/>
    </source>
</evidence>
<dbReference type="PANTHER" id="PTHR28680:SF1">
    <property type="entry name" value="CENTROMERE PROTEIN X"/>
    <property type="match status" value="1"/>
</dbReference>
<name>A0A6A6EU40_9PEZI</name>
<organism evidence="8 9">
    <name type="scientific">Zopfia rhizophila CBS 207.26</name>
    <dbReference type="NCBI Taxonomy" id="1314779"/>
    <lineage>
        <taxon>Eukaryota</taxon>
        <taxon>Fungi</taxon>
        <taxon>Dikarya</taxon>
        <taxon>Ascomycota</taxon>
        <taxon>Pezizomycotina</taxon>
        <taxon>Dothideomycetes</taxon>
        <taxon>Dothideomycetes incertae sedis</taxon>
        <taxon>Zopfiaceae</taxon>
        <taxon>Zopfia</taxon>
    </lineage>
</organism>
<evidence type="ECO:0000256" key="6">
    <source>
        <dbReference type="ARBA" id="ARBA00023242"/>
    </source>
</evidence>
<dbReference type="InterPro" id="IPR009072">
    <property type="entry name" value="Histone-fold"/>
</dbReference>
<feature type="compositionally biased region" description="Polar residues" evidence="7">
    <location>
        <begin position="24"/>
        <end position="33"/>
    </location>
</feature>
<feature type="region of interest" description="Disordered" evidence="7">
    <location>
        <begin position="1"/>
        <end position="100"/>
    </location>
</feature>
<keyword evidence="9" id="KW-1185">Reference proteome</keyword>
<sequence length="179" mass="19936">MAAPKTSNPVRRNGPMFKPPRSVKPTTQSNKLTGTAKRILKKATASRPSFEPATTLISTSSEQEDEDAASDSDRDEEMDDNSDNERRSAPTQTAQEIVRDPIPPQLLARLLYEGFEDKDMKIQKGAMDLVGKYMEIFVREAMARAQFERDDANKGGGISDGFLQVEDLEKLTPQLVLDF</sequence>
<dbReference type="GO" id="GO:0003677">
    <property type="term" value="F:DNA binding"/>
    <property type="evidence" value="ECO:0007669"/>
    <property type="project" value="UniProtKB-KW"/>
</dbReference>
<comment type="subcellular location">
    <subcellularLocation>
        <location evidence="1">Nucleus</location>
    </subcellularLocation>
</comment>
<accession>A0A6A6EU40</accession>
<evidence type="ECO:0000256" key="4">
    <source>
        <dbReference type="ARBA" id="ARBA00023125"/>
    </source>
</evidence>
<keyword evidence="6" id="KW-0539">Nucleus</keyword>
<evidence type="ECO:0000256" key="7">
    <source>
        <dbReference type="SAM" id="MobiDB-lite"/>
    </source>
</evidence>
<evidence type="ECO:0000256" key="3">
    <source>
        <dbReference type="ARBA" id="ARBA00022763"/>
    </source>
</evidence>
<dbReference type="Pfam" id="PF09415">
    <property type="entry name" value="CENP-X"/>
    <property type="match status" value="1"/>
</dbReference>
<dbReference type="AlphaFoldDB" id="A0A6A6EU40"/>
<dbReference type="Gene3D" id="1.10.20.10">
    <property type="entry name" value="Histone, subunit A"/>
    <property type="match status" value="1"/>
</dbReference>
<keyword evidence="5" id="KW-0234">DNA repair</keyword>
<evidence type="ECO:0000313" key="9">
    <source>
        <dbReference type="Proteomes" id="UP000800200"/>
    </source>
</evidence>
<evidence type="ECO:0000256" key="1">
    <source>
        <dbReference type="ARBA" id="ARBA00004123"/>
    </source>
</evidence>
<proteinExistence type="inferred from homology"/>
<evidence type="ECO:0000313" key="8">
    <source>
        <dbReference type="EMBL" id="KAF2194522.1"/>
    </source>
</evidence>
<keyword evidence="3" id="KW-0227">DNA damage</keyword>
<feature type="compositionally biased region" description="Acidic residues" evidence="7">
    <location>
        <begin position="62"/>
        <end position="82"/>
    </location>
</feature>
<dbReference type="EMBL" id="ML994611">
    <property type="protein sequence ID" value="KAF2194522.1"/>
    <property type="molecule type" value="Genomic_DNA"/>
</dbReference>
<evidence type="ECO:0000256" key="2">
    <source>
        <dbReference type="ARBA" id="ARBA00009359"/>
    </source>
</evidence>
<dbReference type="Proteomes" id="UP000800200">
    <property type="component" value="Unassembled WGS sequence"/>
</dbReference>
<dbReference type="PANTHER" id="PTHR28680">
    <property type="entry name" value="CENTROMERE PROTEIN X"/>
    <property type="match status" value="1"/>
</dbReference>
<dbReference type="GO" id="GO:0071821">
    <property type="term" value="C:FANCM-MHF complex"/>
    <property type="evidence" value="ECO:0007669"/>
    <property type="project" value="TreeGrafter"/>
</dbReference>
<dbReference type="InterPro" id="IPR018552">
    <property type="entry name" value="CENP-X"/>
</dbReference>
<dbReference type="GO" id="GO:0031297">
    <property type="term" value="P:replication fork processing"/>
    <property type="evidence" value="ECO:0007669"/>
    <property type="project" value="TreeGrafter"/>
</dbReference>
<dbReference type="GO" id="GO:0051382">
    <property type="term" value="P:kinetochore assembly"/>
    <property type="evidence" value="ECO:0007669"/>
    <property type="project" value="InterPro"/>
</dbReference>
<feature type="compositionally biased region" description="Polar residues" evidence="7">
    <location>
        <begin position="1"/>
        <end position="10"/>
    </location>
</feature>
<dbReference type="GO" id="GO:0006281">
    <property type="term" value="P:DNA repair"/>
    <property type="evidence" value="ECO:0007669"/>
    <property type="project" value="UniProtKB-KW"/>
</dbReference>
<comment type="similarity">
    <text evidence="2">Belongs to the CENP-X/MHF2 family.</text>
</comment>
<dbReference type="GO" id="GO:0046982">
    <property type="term" value="F:protein heterodimerization activity"/>
    <property type="evidence" value="ECO:0007669"/>
    <property type="project" value="InterPro"/>
</dbReference>
<gene>
    <name evidence="8" type="ORF">K469DRAFT_725841</name>
</gene>